<evidence type="ECO:0000313" key="2">
    <source>
        <dbReference type="EMBL" id="PXX79113.1"/>
    </source>
</evidence>
<dbReference type="EMBL" id="QJKI01000008">
    <property type="protein sequence ID" value="PXX79113.1"/>
    <property type="molecule type" value="Genomic_DNA"/>
</dbReference>
<evidence type="ECO:0000313" key="3">
    <source>
        <dbReference type="Proteomes" id="UP000247555"/>
    </source>
</evidence>
<name>A0A318L0Q3_9NEIS</name>
<organism evidence="2 3">
    <name type="scientific">Rivihabitans pingtungensis</name>
    <dbReference type="NCBI Taxonomy" id="1054498"/>
    <lineage>
        <taxon>Bacteria</taxon>
        <taxon>Pseudomonadati</taxon>
        <taxon>Pseudomonadota</taxon>
        <taxon>Betaproteobacteria</taxon>
        <taxon>Neisseriales</taxon>
        <taxon>Aquaspirillaceae</taxon>
        <taxon>Rivihabitans</taxon>
    </lineage>
</organism>
<reference evidence="2 3" key="1">
    <citation type="submission" date="2018-05" db="EMBL/GenBank/DDBJ databases">
        <title>Genomic Encyclopedia of Type Strains, Phase IV (KMG-IV): sequencing the most valuable type-strain genomes for metagenomic binning, comparative biology and taxonomic classification.</title>
        <authorList>
            <person name="Goeker M."/>
        </authorList>
    </citation>
    <scope>NUCLEOTIDE SEQUENCE [LARGE SCALE GENOMIC DNA]</scope>
    <source>
        <strain evidence="2 3">DSM 29661</strain>
    </source>
</reference>
<feature type="domain" description="N-acetyltransferase" evidence="1">
    <location>
        <begin position="10"/>
        <end position="153"/>
    </location>
</feature>
<accession>A0A318L0Q3</accession>
<dbReference type="Proteomes" id="UP000247555">
    <property type="component" value="Unassembled WGS sequence"/>
</dbReference>
<comment type="caution">
    <text evidence="2">The sequence shown here is derived from an EMBL/GenBank/DDBJ whole genome shotgun (WGS) entry which is preliminary data.</text>
</comment>
<evidence type="ECO:0000259" key="1">
    <source>
        <dbReference type="PROSITE" id="PS51186"/>
    </source>
</evidence>
<proteinExistence type="predicted"/>
<sequence>MTADLSWRVCRFSELTVHSLYAVLRLRDQVFVVEQDSVYGDIDNLDQDAWHVLACAADGALLAYARVLAPGVKDPLAACIGRVVVAPAARGLGLGGALLDQALALAGEQYPGAPWVLSAQCDKQGVYASRGFVAEGEPYDDGGIDHVTMRRAA</sequence>
<dbReference type="InterPro" id="IPR016181">
    <property type="entry name" value="Acyl_CoA_acyltransferase"/>
</dbReference>
<protein>
    <submittedName>
        <fullName evidence="2">ElaA protein</fullName>
    </submittedName>
</protein>
<dbReference type="Gene3D" id="3.40.630.30">
    <property type="match status" value="1"/>
</dbReference>
<dbReference type="GO" id="GO:0016747">
    <property type="term" value="F:acyltransferase activity, transferring groups other than amino-acyl groups"/>
    <property type="evidence" value="ECO:0007669"/>
    <property type="project" value="InterPro"/>
</dbReference>
<gene>
    <name evidence="2" type="ORF">DFR34_1083</name>
</gene>
<dbReference type="SUPFAM" id="SSF55729">
    <property type="entry name" value="Acyl-CoA N-acyltransferases (Nat)"/>
    <property type="match status" value="1"/>
</dbReference>
<dbReference type="Pfam" id="PF13673">
    <property type="entry name" value="Acetyltransf_10"/>
    <property type="match status" value="1"/>
</dbReference>
<dbReference type="OrthoDB" id="9796171at2"/>
<dbReference type="AlphaFoldDB" id="A0A318L0Q3"/>
<dbReference type="PROSITE" id="PS51186">
    <property type="entry name" value="GNAT"/>
    <property type="match status" value="1"/>
</dbReference>
<dbReference type="InterPro" id="IPR000182">
    <property type="entry name" value="GNAT_dom"/>
</dbReference>
<keyword evidence="3" id="KW-1185">Reference proteome</keyword>
<dbReference type="RefSeq" id="WP_110390574.1">
    <property type="nucleotide sequence ID" value="NZ_QJKI01000008.1"/>
</dbReference>